<dbReference type="PROSITE" id="PS50977">
    <property type="entry name" value="HTH_TETR_2"/>
    <property type="match status" value="1"/>
</dbReference>
<feature type="DNA-binding region" description="H-T-H motif" evidence="4">
    <location>
        <begin position="34"/>
        <end position="53"/>
    </location>
</feature>
<evidence type="ECO:0000256" key="3">
    <source>
        <dbReference type="ARBA" id="ARBA00023163"/>
    </source>
</evidence>
<keyword evidence="1" id="KW-0805">Transcription regulation</keyword>
<dbReference type="GO" id="GO:0003700">
    <property type="term" value="F:DNA-binding transcription factor activity"/>
    <property type="evidence" value="ECO:0007669"/>
    <property type="project" value="TreeGrafter"/>
</dbReference>
<organism evidence="6 7">
    <name type="scientific">Labedaea rhizosphaerae</name>
    <dbReference type="NCBI Taxonomy" id="598644"/>
    <lineage>
        <taxon>Bacteria</taxon>
        <taxon>Bacillati</taxon>
        <taxon>Actinomycetota</taxon>
        <taxon>Actinomycetes</taxon>
        <taxon>Pseudonocardiales</taxon>
        <taxon>Pseudonocardiaceae</taxon>
        <taxon>Labedaea</taxon>
    </lineage>
</organism>
<evidence type="ECO:0000259" key="5">
    <source>
        <dbReference type="PROSITE" id="PS50977"/>
    </source>
</evidence>
<keyword evidence="3" id="KW-0804">Transcription</keyword>
<evidence type="ECO:0000313" key="6">
    <source>
        <dbReference type="EMBL" id="TDQ05882.1"/>
    </source>
</evidence>
<dbReference type="InterPro" id="IPR001647">
    <property type="entry name" value="HTH_TetR"/>
</dbReference>
<name>A0A4R6SQR0_LABRH</name>
<feature type="domain" description="HTH tetR-type" evidence="5">
    <location>
        <begin position="11"/>
        <end position="71"/>
    </location>
</feature>
<protein>
    <submittedName>
        <fullName evidence="6">TetR family transcriptional regulator</fullName>
    </submittedName>
</protein>
<dbReference type="OrthoDB" id="3813186at2"/>
<dbReference type="AlphaFoldDB" id="A0A4R6SQR0"/>
<dbReference type="Gene3D" id="1.10.357.10">
    <property type="entry name" value="Tetracycline Repressor, domain 2"/>
    <property type="match status" value="1"/>
</dbReference>
<evidence type="ECO:0000256" key="2">
    <source>
        <dbReference type="ARBA" id="ARBA00023125"/>
    </source>
</evidence>
<keyword evidence="7" id="KW-1185">Reference proteome</keyword>
<dbReference type="Proteomes" id="UP000295444">
    <property type="component" value="Unassembled WGS sequence"/>
</dbReference>
<gene>
    <name evidence="6" type="ORF">EV186_1011860</name>
</gene>
<reference evidence="6 7" key="1">
    <citation type="submission" date="2019-03" db="EMBL/GenBank/DDBJ databases">
        <title>Genomic Encyclopedia of Type Strains, Phase IV (KMG-IV): sequencing the most valuable type-strain genomes for metagenomic binning, comparative biology and taxonomic classification.</title>
        <authorList>
            <person name="Goeker M."/>
        </authorList>
    </citation>
    <scope>NUCLEOTIDE SEQUENCE [LARGE SCALE GENOMIC DNA]</scope>
    <source>
        <strain evidence="6 7">DSM 45361</strain>
    </source>
</reference>
<accession>A0A4R6SQR0</accession>
<dbReference type="PANTHER" id="PTHR30055">
    <property type="entry name" value="HTH-TYPE TRANSCRIPTIONAL REGULATOR RUTR"/>
    <property type="match status" value="1"/>
</dbReference>
<dbReference type="PANTHER" id="PTHR30055:SF234">
    <property type="entry name" value="HTH-TYPE TRANSCRIPTIONAL REGULATOR BETI"/>
    <property type="match status" value="1"/>
</dbReference>
<comment type="caution">
    <text evidence="6">The sequence shown here is derived from an EMBL/GenBank/DDBJ whole genome shotgun (WGS) entry which is preliminary data.</text>
</comment>
<dbReference type="Pfam" id="PF00440">
    <property type="entry name" value="TetR_N"/>
    <property type="match status" value="1"/>
</dbReference>
<dbReference type="EMBL" id="SNXZ01000001">
    <property type="protein sequence ID" value="TDQ05882.1"/>
    <property type="molecule type" value="Genomic_DNA"/>
</dbReference>
<evidence type="ECO:0000313" key="7">
    <source>
        <dbReference type="Proteomes" id="UP000295444"/>
    </source>
</evidence>
<dbReference type="SUPFAM" id="SSF46689">
    <property type="entry name" value="Homeodomain-like"/>
    <property type="match status" value="1"/>
</dbReference>
<sequence>MARLTRVETQELTRHTVLDAAYREFTERGFRDAKIDSIAERADLTRGAVYSNFPGKRALYLEVLAGQVELGPPQERGPVGDTPRSAIAALARAWLARLPMADGLDEPHGAARLGLWLESEVLADEQLRRHYAQLMKLDGLLLGLALERLESAGRRVRAAEAVLTTLHGARGMAAAAPGYLEPFDVIKACERLVELDVDDTWPTPPIVADADLVDEPWAPTFALSDIVSGRKVGIDHDGVHVVLGPERLAAAEDAVRAAPPGVPVTIVMVAPEVSEAGPLARYVVGDLCACIRQAFPRMAWPRVTVAWGFEDMAEAVRVEVGPRTEVAVRVIGDRVVARASGIGAGHAVAGVRDRR</sequence>
<evidence type="ECO:0000256" key="1">
    <source>
        <dbReference type="ARBA" id="ARBA00023015"/>
    </source>
</evidence>
<dbReference type="RefSeq" id="WP_133848556.1">
    <property type="nucleotide sequence ID" value="NZ_SNXZ01000001.1"/>
</dbReference>
<dbReference type="InterPro" id="IPR050109">
    <property type="entry name" value="HTH-type_TetR-like_transc_reg"/>
</dbReference>
<dbReference type="PRINTS" id="PR00455">
    <property type="entry name" value="HTHTETR"/>
</dbReference>
<keyword evidence="2 4" id="KW-0238">DNA-binding</keyword>
<dbReference type="InterPro" id="IPR009057">
    <property type="entry name" value="Homeodomain-like_sf"/>
</dbReference>
<dbReference type="GO" id="GO:0000976">
    <property type="term" value="F:transcription cis-regulatory region binding"/>
    <property type="evidence" value="ECO:0007669"/>
    <property type="project" value="TreeGrafter"/>
</dbReference>
<evidence type="ECO:0000256" key="4">
    <source>
        <dbReference type="PROSITE-ProRule" id="PRU00335"/>
    </source>
</evidence>
<proteinExistence type="predicted"/>